<dbReference type="InterPro" id="IPR011759">
    <property type="entry name" value="Cyt_c_oxidase_su2_TM_dom"/>
</dbReference>
<dbReference type="PROSITE" id="PS50857">
    <property type="entry name" value="COX2_CUA"/>
    <property type="match status" value="1"/>
</dbReference>
<keyword evidence="6 15" id="KW-0812">Transmembrane</keyword>
<sequence length="298" mass="32385">MAAAPFLSGCDMALLDPAGPIGAEEKSIIILATCLMLIVVIPVIAMIFLFAWRYRASNKAATFKPDWDHSSKIELAVWGIPCVIIAVLAYVTWVSSHTLEPSRELVADKKAVEVEVVSMDWKWLFIYPELNIASVNELAFPAGTPVHFKLTSATVMNSFFIPRLGSQIYTMPGMETKLSLLADAAGDFDGLSANYSGGGFSDMHFVAHAMTDDAFAQWVEKARAGEGKLTMAKYRDLAKPSEKDPVSYYAEVEPTLYHDILNKCSDGSTCMDATVSLAMAKEVAGGDLQLCNPAKPRG</sequence>
<reference evidence="18 19" key="1">
    <citation type="submission" date="2017-06" db="EMBL/GenBank/DDBJ databases">
        <title>Complete genome sequence of Nitrospirillum amazonense strain CBAmC, an endophytic nitrogen-fixing and plant growth-promoting bacterium, isolated from sugarcane.</title>
        <authorList>
            <person name="Schwab S."/>
            <person name="dos Santos Teixeira K.R."/>
            <person name="Simoes Araujo J.L."/>
            <person name="Soares Vidal M."/>
            <person name="Borges de Freitas H.R."/>
            <person name="Rivello Crivelaro A.L."/>
            <person name="Bueno de Camargo Nunes A."/>
            <person name="dos Santos C.M."/>
            <person name="Palmeira da Silva Rosa D."/>
            <person name="da Silva Padilha D."/>
            <person name="da Silva E."/>
            <person name="Araujo Terra L."/>
            <person name="Soares Mendes V."/>
            <person name="Farinelli L."/>
            <person name="Magalhaes Cruz L."/>
            <person name="Baldani J.I."/>
        </authorList>
    </citation>
    <scope>NUCLEOTIDE SEQUENCE [LARGE SCALE GENOMIC DNA]</scope>
    <source>
        <strain evidence="18 19">CBAmC</strain>
    </source>
</reference>
<evidence type="ECO:0000313" key="19">
    <source>
        <dbReference type="Proteomes" id="UP000197153"/>
    </source>
</evidence>
<evidence type="ECO:0000256" key="5">
    <source>
        <dbReference type="ARBA" id="ARBA00022660"/>
    </source>
</evidence>
<keyword evidence="5 14" id="KW-0679">Respiratory chain</keyword>
<evidence type="ECO:0000256" key="7">
    <source>
        <dbReference type="ARBA" id="ARBA00022729"/>
    </source>
</evidence>
<dbReference type="RefSeq" id="WP_088873093.1">
    <property type="nucleotide sequence ID" value="NZ_CP022111.1"/>
</dbReference>
<feature type="transmembrane region" description="Helical" evidence="15">
    <location>
        <begin position="28"/>
        <end position="52"/>
    </location>
</feature>
<dbReference type="GO" id="GO:0005886">
    <property type="term" value="C:plasma membrane"/>
    <property type="evidence" value="ECO:0007669"/>
    <property type="project" value="UniProtKB-SubCell"/>
</dbReference>
<dbReference type="Pfam" id="PF00116">
    <property type="entry name" value="COX2"/>
    <property type="match status" value="1"/>
</dbReference>
<dbReference type="GO" id="GO:0016682">
    <property type="term" value="F:oxidoreductase activity, acting on diphenols and related substances as donors, oxygen as acceptor"/>
    <property type="evidence" value="ECO:0007669"/>
    <property type="project" value="InterPro"/>
</dbReference>
<keyword evidence="10 14" id="KW-0560">Oxidoreductase</keyword>
<dbReference type="NCBIfam" id="TIGR01433">
    <property type="entry name" value="CyoA"/>
    <property type="match status" value="1"/>
</dbReference>
<dbReference type="Gene3D" id="2.60.40.420">
    <property type="entry name" value="Cupredoxins - blue copper proteins"/>
    <property type="match status" value="1"/>
</dbReference>
<keyword evidence="12" id="KW-0564">Palmitate</keyword>
<protein>
    <recommendedName>
        <fullName evidence="14">Ubiquinol oxidase subunit 2</fullName>
    </recommendedName>
</protein>
<evidence type="ECO:0000256" key="12">
    <source>
        <dbReference type="ARBA" id="ARBA00023139"/>
    </source>
</evidence>
<dbReference type="SUPFAM" id="SSF49503">
    <property type="entry name" value="Cupredoxins"/>
    <property type="match status" value="1"/>
</dbReference>
<keyword evidence="4 14" id="KW-1003">Cell membrane</keyword>
<dbReference type="GO" id="GO:0042773">
    <property type="term" value="P:ATP synthesis coupled electron transport"/>
    <property type="evidence" value="ECO:0007669"/>
    <property type="project" value="TreeGrafter"/>
</dbReference>
<dbReference type="GO" id="GO:0005507">
    <property type="term" value="F:copper ion binding"/>
    <property type="evidence" value="ECO:0007669"/>
    <property type="project" value="InterPro"/>
</dbReference>
<dbReference type="PIRSF" id="PIRSF000292">
    <property type="entry name" value="Ubi_od_II"/>
    <property type="match status" value="1"/>
</dbReference>
<dbReference type="KEGG" id="nao:Y958_16405"/>
<accession>A0A248JUY9</accession>
<gene>
    <name evidence="18" type="primary">cyoA</name>
    <name evidence="18" type="ORF">Y958_16405</name>
</gene>
<dbReference type="InterPro" id="IPR010514">
    <property type="entry name" value="COX_ARM"/>
</dbReference>
<organism evidence="18 19">
    <name type="scientific">Nitrospirillum viridazoti CBAmc</name>
    <dbReference type="NCBI Taxonomy" id="1441467"/>
    <lineage>
        <taxon>Bacteria</taxon>
        <taxon>Pseudomonadati</taxon>
        <taxon>Pseudomonadota</taxon>
        <taxon>Alphaproteobacteria</taxon>
        <taxon>Rhodospirillales</taxon>
        <taxon>Azospirillaceae</taxon>
        <taxon>Nitrospirillum</taxon>
        <taxon>Nitrospirillum viridazoti</taxon>
    </lineage>
</organism>
<evidence type="ECO:0000256" key="13">
    <source>
        <dbReference type="ARBA" id="ARBA00023288"/>
    </source>
</evidence>
<feature type="domain" description="Cytochrome oxidase subunit II transmembrane region profile" evidence="17">
    <location>
        <begin position="6"/>
        <end position="103"/>
    </location>
</feature>
<proteinExistence type="inferred from homology"/>
<evidence type="ECO:0000259" key="16">
    <source>
        <dbReference type="PROSITE" id="PS50857"/>
    </source>
</evidence>
<keyword evidence="8 14" id="KW-0249">Electron transport</keyword>
<keyword evidence="13" id="KW-0449">Lipoprotein</keyword>
<keyword evidence="3 14" id="KW-0813">Transport</keyword>
<dbReference type="InterPro" id="IPR006333">
    <property type="entry name" value="Cyt_o_ubiquinol_oxidase_su2"/>
</dbReference>
<keyword evidence="7" id="KW-0732">Signal</keyword>
<dbReference type="InterPro" id="IPR045187">
    <property type="entry name" value="CcO_II"/>
</dbReference>
<evidence type="ECO:0000313" key="18">
    <source>
        <dbReference type="EMBL" id="ASG22515.1"/>
    </source>
</evidence>
<dbReference type="GO" id="GO:0009486">
    <property type="term" value="F:cytochrome bo3 ubiquinol oxidase activity"/>
    <property type="evidence" value="ECO:0007669"/>
    <property type="project" value="InterPro"/>
</dbReference>
<evidence type="ECO:0000256" key="8">
    <source>
        <dbReference type="ARBA" id="ARBA00022982"/>
    </source>
</evidence>
<evidence type="ECO:0000256" key="14">
    <source>
        <dbReference type="PIRNR" id="PIRNR000292"/>
    </source>
</evidence>
<evidence type="ECO:0000256" key="15">
    <source>
        <dbReference type="SAM" id="Phobius"/>
    </source>
</evidence>
<dbReference type="AlphaFoldDB" id="A0A248JUY9"/>
<keyword evidence="11 14" id="KW-0472">Membrane</keyword>
<dbReference type="Pfam" id="PF06481">
    <property type="entry name" value="COX_ARM"/>
    <property type="match status" value="1"/>
</dbReference>
<dbReference type="InterPro" id="IPR034227">
    <property type="entry name" value="CuRO_UO_II"/>
</dbReference>
<dbReference type="InterPro" id="IPR008972">
    <property type="entry name" value="Cupredoxin"/>
</dbReference>
<dbReference type="GO" id="GO:0004129">
    <property type="term" value="F:cytochrome-c oxidase activity"/>
    <property type="evidence" value="ECO:0007669"/>
    <property type="project" value="UniProtKB-UniRule"/>
</dbReference>
<dbReference type="InterPro" id="IPR036257">
    <property type="entry name" value="Cyt_c_oxidase_su2_TM_sf"/>
</dbReference>
<dbReference type="PROSITE" id="PS50999">
    <property type="entry name" value="COX2_TM"/>
    <property type="match status" value="1"/>
</dbReference>
<dbReference type="PANTHER" id="PTHR22888:SF18">
    <property type="entry name" value="CYTOCHROME BO(3) UBIQUINOL OXIDASE SUBUNIT 2"/>
    <property type="match status" value="1"/>
</dbReference>
<comment type="subcellular location">
    <subcellularLocation>
        <location evidence="1">Cell membrane</location>
        <topology evidence="1">Multi-pass membrane protein</topology>
    </subcellularLocation>
</comment>
<evidence type="ECO:0000256" key="9">
    <source>
        <dbReference type="ARBA" id="ARBA00022989"/>
    </source>
</evidence>
<dbReference type="CDD" id="cd04212">
    <property type="entry name" value="CuRO_UO_II"/>
    <property type="match status" value="1"/>
</dbReference>
<keyword evidence="19" id="KW-1185">Reference proteome</keyword>
<evidence type="ECO:0000256" key="10">
    <source>
        <dbReference type="ARBA" id="ARBA00023002"/>
    </source>
</evidence>
<evidence type="ECO:0000256" key="6">
    <source>
        <dbReference type="ARBA" id="ARBA00022692"/>
    </source>
</evidence>
<dbReference type="Proteomes" id="UP000197153">
    <property type="component" value="Chromosome 2"/>
</dbReference>
<evidence type="ECO:0000256" key="1">
    <source>
        <dbReference type="ARBA" id="ARBA00004651"/>
    </source>
</evidence>
<evidence type="ECO:0000256" key="3">
    <source>
        <dbReference type="ARBA" id="ARBA00022448"/>
    </source>
</evidence>
<comment type="similarity">
    <text evidence="2 14">Belongs to the cytochrome c oxidase subunit 2 family.</text>
</comment>
<evidence type="ECO:0000259" key="17">
    <source>
        <dbReference type="PROSITE" id="PS50999"/>
    </source>
</evidence>
<dbReference type="Gene3D" id="1.10.287.90">
    <property type="match status" value="1"/>
</dbReference>
<dbReference type="PANTHER" id="PTHR22888">
    <property type="entry name" value="CYTOCHROME C OXIDASE, SUBUNIT II"/>
    <property type="match status" value="1"/>
</dbReference>
<dbReference type="InterPro" id="IPR002429">
    <property type="entry name" value="CcO_II-like_C"/>
</dbReference>
<keyword evidence="9 15" id="KW-1133">Transmembrane helix</keyword>
<name>A0A248JUY9_9PROT</name>
<dbReference type="SUPFAM" id="SSF81464">
    <property type="entry name" value="Cytochrome c oxidase subunit II-like, transmembrane region"/>
    <property type="match status" value="1"/>
</dbReference>
<evidence type="ECO:0000256" key="2">
    <source>
        <dbReference type="ARBA" id="ARBA00007866"/>
    </source>
</evidence>
<feature type="transmembrane region" description="Helical" evidence="15">
    <location>
        <begin position="73"/>
        <end position="93"/>
    </location>
</feature>
<evidence type="ECO:0000256" key="4">
    <source>
        <dbReference type="ARBA" id="ARBA00022475"/>
    </source>
</evidence>
<feature type="domain" description="Cytochrome oxidase subunit II copper A binding" evidence="16">
    <location>
        <begin position="109"/>
        <end position="221"/>
    </location>
</feature>
<evidence type="ECO:0000256" key="11">
    <source>
        <dbReference type="ARBA" id="ARBA00023136"/>
    </source>
</evidence>
<dbReference type="EMBL" id="CP022111">
    <property type="protein sequence ID" value="ASG22515.1"/>
    <property type="molecule type" value="Genomic_DNA"/>
</dbReference>